<evidence type="ECO:0000313" key="1">
    <source>
        <dbReference type="EMBL" id="SNT08482.1"/>
    </source>
</evidence>
<gene>
    <name evidence="1" type="ORF">SAMN06264365_13739</name>
</gene>
<protein>
    <submittedName>
        <fullName evidence="1">Uncharacterized protein</fullName>
    </submittedName>
</protein>
<keyword evidence="2" id="KW-1185">Reference proteome</keyword>
<proteinExistence type="predicted"/>
<dbReference type="EMBL" id="FZNR01000037">
    <property type="protein sequence ID" value="SNT08482.1"/>
    <property type="molecule type" value="Genomic_DNA"/>
</dbReference>
<dbReference type="AlphaFoldDB" id="A0A239JSI2"/>
<organism evidence="1 2">
    <name type="scientific">Actinoplanes regularis</name>
    <dbReference type="NCBI Taxonomy" id="52697"/>
    <lineage>
        <taxon>Bacteria</taxon>
        <taxon>Bacillati</taxon>
        <taxon>Actinomycetota</taxon>
        <taxon>Actinomycetes</taxon>
        <taxon>Micromonosporales</taxon>
        <taxon>Micromonosporaceae</taxon>
        <taxon>Actinoplanes</taxon>
    </lineage>
</organism>
<sequence length="194" mass="20485">METTHIEWFDSDGDGYHETTLLDADTDGYTDLQLTDLDHDGTADTVLGDVDADGTADFAYGTLVADQPAQPPFPAAATGPFPVPGVSSDTQALMDSLNSQMSDASTIYHSAIDPGSVSAGDVAAATERIDNASRMTGALEGYVAAQEITNDVRADEIDRSAMESAQETATTTWIESERAANAADWAVWESEKAL</sequence>
<name>A0A239JSI2_9ACTN</name>
<dbReference type="RefSeq" id="WP_143232920.1">
    <property type="nucleotide sequence ID" value="NZ_BOMU01000129.1"/>
</dbReference>
<accession>A0A239JSI2</accession>
<reference evidence="1 2" key="1">
    <citation type="submission" date="2017-06" db="EMBL/GenBank/DDBJ databases">
        <authorList>
            <person name="Kim H.J."/>
            <person name="Triplett B.A."/>
        </authorList>
    </citation>
    <scope>NUCLEOTIDE SEQUENCE [LARGE SCALE GENOMIC DNA]</scope>
    <source>
        <strain evidence="1 2">DSM 43151</strain>
    </source>
</reference>
<dbReference type="Proteomes" id="UP000198415">
    <property type="component" value="Unassembled WGS sequence"/>
</dbReference>
<evidence type="ECO:0000313" key="2">
    <source>
        <dbReference type="Proteomes" id="UP000198415"/>
    </source>
</evidence>
<dbReference type="OrthoDB" id="9895696at2"/>